<dbReference type="Pfam" id="PF01614">
    <property type="entry name" value="IclR_C"/>
    <property type="match status" value="1"/>
</dbReference>
<dbReference type="SUPFAM" id="SSF55781">
    <property type="entry name" value="GAF domain-like"/>
    <property type="match status" value="1"/>
</dbReference>
<evidence type="ECO:0000313" key="7">
    <source>
        <dbReference type="Proteomes" id="UP000662814"/>
    </source>
</evidence>
<evidence type="ECO:0000256" key="3">
    <source>
        <dbReference type="ARBA" id="ARBA00023163"/>
    </source>
</evidence>
<accession>A0ABX6YHI1</accession>
<dbReference type="PROSITE" id="PS51078">
    <property type="entry name" value="ICLR_ED"/>
    <property type="match status" value="1"/>
</dbReference>
<keyword evidence="2" id="KW-0238">DNA-binding</keyword>
<dbReference type="InterPro" id="IPR029016">
    <property type="entry name" value="GAF-like_dom_sf"/>
</dbReference>
<keyword evidence="1" id="KW-0805">Transcription regulation</keyword>
<dbReference type="Gene3D" id="1.10.10.10">
    <property type="entry name" value="Winged helix-like DNA-binding domain superfamily/Winged helix DNA-binding domain"/>
    <property type="match status" value="1"/>
</dbReference>
<evidence type="ECO:0000313" key="6">
    <source>
        <dbReference type="EMBL" id="QPZ38261.1"/>
    </source>
</evidence>
<feature type="domain" description="HTH iclR-type" evidence="4">
    <location>
        <begin position="16"/>
        <end position="77"/>
    </location>
</feature>
<organism evidence="6 7">
    <name type="scientific">Paramicrobacterium chengjingii</name>
    <dbReference type="NCBI Taxonomy" id="2769067"/>
    <lineage>
        <taxon>Bacteria</taxon>
        <taxon>Bacillati</taxon>
        <taxon>Actinomycetota</taxon>
        <taxon>Actinomycetes</taxon>
        <taxon>Micrococcales</taxon>
        <taxon>Microbacteriaceae</taxon>
        <taxon>Paramicrobacterium</taxon>
    </lineage>
</organism>
<dbReference type="SUPFAM" id="SSF46785">
    <property type="entry name" value="Winged helix' DNA-binding domain"/>
    <property type="match status" value="1"/>
</dbReference>
<evidence type="ECO:0000259" key="4">
    <source>
        <dbReference type="PROSITE" id="PS51077"/>
    </source>
</evidence>
<dbReference type="InterPro" id="IPR014757">
    <property type="entry name" value="Tscrpt_reg_IclR_C"/>
</dbReference>
<protein>
    <submittedName>
        <fullName evidence="6">IclR family transcriptional regulator</fullName>
    </submittedName>
</protein>
<keyword evidence="3" id="KW-0804">Transcription</keyword>
<dbReference type="PANTHER" id="PTHR30136">
    <property type="entry name" value="HELIX-TURN-HELIX TRANSCRIPTIONAL REGULATOR, ICLR FAMILY"/>
    <property type="match status" value="1"/>
</dbReference>
<evidence type="ECO:0000256" key="2">
    <source>
        <dbReference type="ARBA" id="ARBA00023125"/>
    </source>
</evidence>
<dbReference type="InterPro" id="IPR036390">
    <property type="entry name" value="WH_DNA-bd_sf"/>
</dbReference>
<dbReference type="InterPro" id="IPR050707">
    <property type="entry name" value="HTH_MetabolicPath_Reg"/>
</dbReference>
<keyword evidence="7" id="KW-1185">Reference proteome</keyword>
<dbReference type="InterPro" id="IPR005471">
    <property type="entry name" value="Tscrpt_reg_IclR_N"/>
</dbReference>
<reference evidence="6 7" key="1">
    <citation type="submission" date="2020-12" db="EMBL/GenBank/DDBJ databases">
        <title>Microbacterium sp. HY060.</title>
        <authorList>
            <person name="Zhou J."/>
        </authorList>
    </citation>
    <scope>NUCLEOTIDE SEQUENCE [LARGE SCALE GENOMIC DNA]</scope>
    <source>
        <strain evidence="6 7">HY60</strain>
    </source>
</reference>
<dbReference type="EMBL" id="CP061169">
    <property type="protein sequence ID" value="QPZ38261.1"/>
    <property type="molecule type" value="Genomic_DNA"/>
</dbReference>
<dbReference type="PANTHER" id="PTHR30136:SF24">
    <property type="entry name" value="HTH-TYPE TRANSCRIPTIONAL REPRESSOR ALLR"/>
    <property type="match status" value="1"/>
</dbReference>
<dbReference type="SMART" id="SM00346">
    <property type="entry name" value="HTH_ICLR"/>
    <property type="match status" value="1"/>
</dbReference>
<dbReference type="Gene3D" id="3.30.450.40">
    <property type="match status" value="1"/>
</dbReference>
<name>A0ABX6YHI1_9MICO</name>
<dbReference type="InterPro" id="IPR036388">
    <property type="entry name" value="WH-like_DNA-bd_sf"/>
</dbReference>
<proteinExistence type="predicted"/>
<dbReference type="Pfam" id="PF09339">
    <property type="entry name" value="HTH_IclR"/>
    <property type="match status" value="1"/>
</dbReference>
<dbReference type="Proteomes" id="UP000662814">
    <property type="component" value="Chromosome"/>
</dbReference>
<feature type="domain" description="IclR-ED" evidence="5">
    <location>
        <begin position="78"/>
        <end position="261"/>
    </location>
</feature>
<sequence>MVVDPLGVETGDAYTIASLDLGLRALDLVLTRDRTTVGELAAHMGIGRSRAHRTLRTLELRGYVSPSSTGRGFVAGSAIMRMGMPGATSPSERYAHRPVLECVREKTGEDVHAAVLAGDRVMVTEGRRSPRTPSIGLRIGMVAPAHAMAGGKLLLSLLDDGQVLSLLPMRLARLGPRTIVDRTVLLDELAVTRERGWAMALQESERDVDSIAVLLGGRTWRDRVALVVSCPTHRGGEKRLRELAAIALQAAGGSCEVPITQMSEGEDGCL</sequence>
<evidence type="ECO:0000259" key="5">
    <source>
        <dbReference type="PROSITE" id="PS51078"/>
    </source>
</evidence>
<evidence type="ECO:0000256" key="1">
    <source>
        <dbReference type="ARBA" id="ARBA00023015"/>
    </source>
</evidence>
<dbReference type="PROSITE" id="PS51077">
    <property type="entry name" value="HTH_ICLR"/>
    <property type="match status" value="1"/>
</dbReference>
<gene>
    <name evidence="6" type="ORF">HCR76_15965</name>
</gene>
<dbReference type="RefSeq" id="WP_166986991.1">
    <property type="nucleotide sequence ID" value="NZ_CP061169.1"/>
</dbReference>